<dbReference type="Pfam" id="PF07521">
    <property type="entry name" value="RMMBL"/>
    <property type="match status" value="1"/>
</dbReference>
<dbReference type="SMART" id="SM01027">
    <property type="entry name" value="Beta-Casp"/>
    <property type="match status" value="1"/>
</dbReference>
<dbReference type="OMA" id="HGEKEGM"/>
<reference evidence="4" key="1">
    <citation type="submission" date="2013-10" db="EMBL/GenBank/DDBJ databases">
        <title>Genomic analysis of the causative agents of coccidiosis in chickens.</title>
        <authorList>
            <person name="Reid A.J."/>
            <person name="Blake D."/>
            <person name="Billington K."/>
            <person name="Browne H."/>
            <person name="Dunn M."/>
            <person name="Hung S."/>
            <person name="Kawahara F."/>
            <person name="Miranda-Saavedra D."/>
            <person name="Mourier T."/>
            <person name="Nagra H."/>
            <person name="Otto T.D."/>
            <person name="Rawlings N."/>
            <person name="Sanchez A."/>
            <person name="Sanders M."/>
            <person name="Subramaniam C."/>
            <person name="Tay Y."/>
            <person name="Dear P."/>
            <person name="Doerig C."/>
            <person name="Gruber A."/>
            <person name="Parkinson J."/>
            <person name="Shirley M."/>
            <person name="Wan K.L."/>
            <person name="Berriman M."/>
            <person name="Tomley F."/>
            <person name="Pain A."/>
        </authorList>
    </citation>
    <scope>NUCLEOTIDE SEQUENCE [LARGE SCALE GENOMIC DNA]</scope>
    <source>
        <strain evidence="4">Houghton</strain>
    </source>
</reference>
<sequence>MAALSLLFLSYRNPIAMTFPTRALSPVLLLDSARIFKEASFRGRLHETEGSGRDIGVSGSTSSESRVGGGAGQSQEQWNYTEAEAQRCMRRCMALRLHESWTAGAWTATPYYAGHVLGAAMLHAQLPGGDFNTSPDRHLGSACIPRLRPDLLISECTYGSFVRPSKRITEREFCDAVHDALKKGGKVLIPVFAVGRAQELCMLLNSYWQRMQLQYPIYFGGGMTEKANKYYKLYVQWTGSDMVHRLDGANAQHSTFDDQVEEDAPPGPAAEFGEFDFQHISTLPPEVLTSPTPMVLLATPGMLHGGLALKALKLWAGGPENLVLLPGYCVRGTVGAMLIDDTTGIQQLARHLQPKAVMLVHGEKEGMLKLARVLQRELGVPVHTPPTGQTVSVPLERAERRVPVYIHDHCFRRSVANLNNASPANSSLRETLWECDDPALTALLGSPAIRRYLPQSAADAFSLPYFPVSPYFFPPSSLFFCIPSEVAKGVPAGSGEGRDPADDLFLLVGFEDLARGATDATINGCGSFKHYASSKQTPGLAGSSGIGSLSENPHLGDAAQVELKSRNKIHFPQSTAVDSAAVAGRVPPRCLQLVALRYQHEVQLEAPLFQQLLHLFLDYVVQCRQAYEKQRMHCGLVGGEEHPSALATPEFCDFGDRLGLQELDSGGILIEFLSLVAIHDGRDRLRMQWSDEDERRPGAVSVFVEYFSSLEGIVNASVNAAA</sequence>
<dbReference type="PANTHER" id="PTHR11203">
    <property type="entry name" value="CLEAVAGE AND POLYADENYLATION SPECIFICITY FACTOR FAMILY MEMBER"/>
    <property type="match status" value="1"/>
</dbReference>
<evidence type="ECO:0000256" key="2">
    <source>
        <dbReference type="SAM" id="MobiDB-lite"/>
    </source>
</evidence>
<proteinExistence type="predicted"/>
<dbReference type="GO" id="GO:0016787">
    <property type="term" value="F:hydrolase activity"/>
    <property type="evidence" value="ECO:0007669"/>
    <property type="project" value="UniProtKB-KW"/>
</dbReference>
<dbReference type="InterPro" id="IPR022712">
    <property type="entry name" value="Beta_Casp"/>
</dbReference>
<dbReference type="VEuPathDB" id="ToxoDB:EAH_00063210"/>
<dbReference type="OrthoDB" id="10249535at2759"/>
<dbReference type="GO" id="GO:0016180">
    <property type="term" value="P:snRNA processing"/>
    <property type="evidence" value="ECO:0007669"/>
    <property type="project" value="TreeGrafter"/>
</dbReference>
<dbReference type="GeneID" id="25274391"/>
<dbReference type="InterPro" id="IPR036866">
    <property type="entry name" value="RibonucZ/Hydroxyglut_hydro"/>
</dbReference>
<name>U6GR81_EIMAC</name>
<dbReference type="SUPFAM" id="SSF56281">
    <property type="entry name" value="Metallo-hydrolase/oxidoreductase"/>
    <property type="match status" value="1"/>
</dbReference>
<dbReference type="GO" id="GO:0005634">
    <property type="term" value="C:nucleus"/>
    <property type="evidence" value="ECO:0007669"/>
    <property type="project" value="TreeGrafter"/>
</dbReference>
<dbReference type="AlphaFoldDB" id="U6GR81"/>
<dbReference type="RefSeq" id="XP_013248626.1">
    <property type="nucleotide sequence ID" value="XM_013393172.1"/>
</dbReference>
<dbReference type="InterPro" id="IPR050698">
    <property type="entry name" value="MBL"/>
</dbReference>
<feature type="region of interest" description="Disordered" evidence="2">
    <location>
        <begin position="47"/>
        <end position="77"/>
    </location>
</feature>
<organism evidence="4 5">
    <name type="scientific">Eimeria acervulina</name>
    <name type="common">Coccidian parasite</name>
    <dbReference type="NCBI Taxonomy" id="5801"/>
    <lineage>
        <taxon>Eukaryota</taxon>
        <taxon>Sar</taxon>
        <taxon>Alveolata</taxon>
        <taxon>Apicomplexa</taxon>
        <taxon>Conoidasida</taxon>
        <taxon>Coccidia</taxon>
        <taxon>Eucoccidiorida</taxon>
        <taxon>Eimeriorina</taxon>
        <taxon>Eimeriidae</taxon>
        <taxon>Eimeria</taxon>
    </lineage>
</organism>
<accession>U6GR81</accession>
<dbReference type="InterPro" id="IPR011108">
    <property type="entry name" value="RMMBL"/>
</dbReference>
<evidence type="ECO:0000256" key="1">
    <source>
        <dbReference type="ARBA" id="ARBA00022801"/>
    </source>
</evidence>
<keyword evidence="5" id="KW-1185">Reference proteome</keyword>
<dbReference type="Proteomes" id="UP000018050">
    <property type="component" value="Unassembled WGS sequence"/>
</dbReference>
<gene>
    <name evidence="4" type="ORF">EAH_00063210</name>
</gene>
<dbReference type="GO" id="GO:0004521">
    <property type="term" value="F:RNA endonuclease activity"/>
    <property type="evidence" value="ECO:0007669"/>
    <property type="project" value="TreeGrafter"/>
</dbReference>
<dbReference type="Pfam" id="PF10996">
    <property type="entry name" value="Beta-Casp"/>
    <property type="match status" value="1"/>
</dbReference>
<evidence type="ECO:0000259" key="3">
    <source>
        <dbReference type="SMART" id="SM01027"/>
    </source>
</evidence>
<protein>
    <submittedName>
        <fullName evidence="4">RNA-metabolising metallo-beta-lactamase domain-containing protein, putative</fullName>
    </submittedName>
</protein>
<evidence type="ECO:0000313" key="4">
    <source>
        <dbReference type="EMBL" id="CDI81773.1"/>
    </source>
</evidence>
<dbReference type="Gene3D" id="3.40.50.10890">
    <property type="match status" value="1"/>
</dbReference>
<dbReference type="EMBL" id="HG671820">
    <property type="protein sequence ID" value="CDI81773.1"/>
    <property type="molecule type" value="Genomic_DNA"/>
</dbReference>
<dbReference type="PANTHER" id="PTHR11203:SF37">
    <property type="entry name" value="INTEGRATOR COMPLEX SUBUNIT 11"/>
    <property type="match status" value="1"/>
</dbReference>
<keyword evidence="1" id="KW-0378">Hydrolase</keyword>
<feature type="domain" description="Beta-Casp" evidence="3">
    <location>
        <begin position="197"/>
        <end position="338"/>
    </location>
</feature>
<evidence type="ECO:0000313" key="5">
    <source>
        <dbReference type="Proteomes" id="UP000018050"/>
    </source>
</evidence>
<reference evidence="4" key="2">
    <citation type="submission" date="2013-10" db="EMBL/GenBank/DDBJ databases">
        <authorList>
            <person name="Aslett M."/>
        </authorList>
    </citation>
    <scope>NUCLEOTIDE SEQUENCE [LARGE SCALE GENOMIC DNA]</scope>
    <source>
        <strain evidence="4">Houghton</strain>
    </source>
</reference>